<protein>
    <submittedName>
        <fullName evidence="2">Uncharacterized protein</fullName>
    </submittedName>
</protein>
<evidence type="ECO:0000313" key="2">
    <source>
        <dbReference type="EMBL" id="PNX63879.1"/>
    </source>
</evidence>
<organism evidence="2 3">
    <name type="scientific">Trifolium pratense</name>
    <name type="common">Red clover</name>
    <dbReference type="NCBI Taxonomy" id="57577"/>
    <lineage>
        <taxon>Eukaryota</taxon>
        <taxon>Viridiplantae</taxon>
        <taxon>Streptophyta</taxon>
        <taxon>Embryophyta</taxon>
        <taxon>Tracheophyta</taxon>
        <taxon>Spermatophyta</taxon>
        <taxon>Magnoliopsida</taxon>
        <taxon>eudicotyledons</taxon>
        <taxon>Gunneridae</taxon>
        <taxon>Pentapetalae</taxon>
        <taxon>rosids</taxon>
        <taxon>fabids</taxon>
        <taxon>Fabales</taxon>
        <taxon>Fabaceae</taxon>
        <taxon>Papilionoideae</taxon>
        <taxon>50 kb inversion clade</taxon>
        <taxon>NPAAA clade</taxon>
        <taxon>Hologalegina</taxon>
        <taxon>IRL clade</taxon>
        <taxon>Trifolieae</taxon>
        <taxon>Trifolium</taxon>
    </lineage>
</organism>
<sequence length="106" mass="11944">IFPCLITEIILSQHLEILQLGEVQAKKLAPLTIDYRLFVGTSNSLSCSTKNQVLDELIEVSKALGETFKTRTIGKRNVDNLIKSMTKEPMEEDEQETMNDEVESNS</sequence>
<feature type="compositionally biased region" description="Acidic residues" evidence="1">
    <location>
        <begin position="90"/>
        <end position="106"/>
    </location>
</feature>
<evidence type="ECO:0000313" key="3">
    <source>
        <dbReference type="Proteomes" id="UP000236291"/>
    </source>
</evidence>
<dbReference type="AlphaFoldDB" id="A0A2K3KC96"/>
<accession>A0A2K3KC96</accession>
<dbReference type="Proteomes" id="UP000236291">
    <property type="component" value="Unassembled WGS sequence"/>
</dbReference>
<reference evidence="2 3" key="2">
    <citation type="journal article" date="2017" name="Front. Plant Sci.">
        <title>Gene Classification and Mining of Molecular Markers Useful in Red Clover (Trifolium pratense) Breeding.</title>
        <authorList>
            <person name="Istvanek J."/>
            <person name="Dluhosova J."/>
            <person name="Dluhos P."/>
            <person name="Patkova L."/>
            <person name="Nedelnik J."/>
            <person name="Repkova J."/>
        </authorList>
    </citation>
    <scope>NUCLEOTIDE SEQUENCE [LARGE SCALE GENOMIC DNA]</scope>
    <source>
        <strain evidence="3">cv. Tatra</strain>
        <tissue evidence="2">Young leaves</tissue>
    </source>
</reference>
<comment type="caution">
    <text evidence="2">The sequence shown here is derived from an EMBL/GenBank/DDBJ whole genome shotgun (WGS) entry which is preliminary data.</text>
</comment>
<reference evidence="2 3" key="1">
    <citation type="journal article" date="2014" name="Am. J. Bot.">
        <title>Genome assembly and annotation for red clover (Trifolium pratense; Fabaceae).</title>
        <authorList>
            <person name="Istvanek J."/>
            <person name="Jaros M."/>
            <person name="Krenek A."/>
            <person name="Repkova J."/>
        </authorList>
    </citation>
    <scope>NUCLEOTIDE SEQUENCE [LARGE SCALE GENOMIC DNA]</scope>
    <source>
        <strain evidence="3">cv. Tatra</strain>
        <tissue evidence="2">Young leaves</tissue>
    </source>
</reference>
<dbReference type="EMBL" id="ASHM01159484">
    <property type="protein sequence ID" value="PNX63879.1"/>
    <property type="molecule type" value="Genomic_DNA"/>
</dbReference>
<feature type="non-terminal residue" evidence="2">
    <location>
        <position position="1"/>
    </location>
</feature>
<name>A0A2K3KC96_TRIPR</name>
<feature type="region of interest" description="Disordered" evidence="1">
    <location>
        <begin position="85"/>
        <end position="106"/>
    </location>
</feature>
<gene>
    <name evidence="2" type="ORF">L195_g061840</name>
</gene>
<proteinExistence type="predicted"/>
<evidence type="ECO:0000256" key="1">
    <source>
        <dbReference type="SAM" id="MobiDB-lite"/>
    </source>
</evidence>